<evidence type="ECO:0000313" key="6">
    <source>
        <dbReference type="EnsemblPlants" id="Kaladp0058s0458.1.v1.1"/>
    </source>
</evidence>
<dbReference type="PANTHER" id="PTHR11802:SF347">
    <property type="entry name" value="SERINE CARBOXYPEPTIDASE-LIKE 18"/>
    <property type="match status" value="1"/>
</dbReference>
<dbReference type="GO" id="GO:0006508">
    <property type="term" value="P:proteolysis"/>
    <property type="evidence" value="ECO:0007669"/>
    <property type="project" value="UniProtKB-KW"/>
</dbReference>
<dbReference type="EnsemblPlants" id="Kaladp0058s0458.1.v1.1">
    <property type="protein sequence ID" value="Kaladp0058s0458.1.v1.1"/>
    <property type="gene ID" value="Kaladp0058s0458.v1.1"/>
</dbReference>
<dbReference type="InterPro" id="IPR029058">
    <property type="entry name" value="AB_hydrolase_fold"/>
</dbReference>
<evidence type="ECO:0000313" key="7">
    <source>
        <dbReference type="Proteomes" id="UP000594263"/>
    </source>
</evidence>
<dbReference type="FunFam" id="3.40.50.1820:FF:000072">
    <property type="entry name" value="Serine carboxypeptidase-like 19"/>
    <property type="match status" value="1"/>
</dbReference>
<evidence type="ECO:0000256" key="3">
    <source>
        <dbReference type="ARBA" id="ARBA00022670"/>
    </source>
</evidence>
<evidence type="ECO:0000256" key="2">
    <source>
        <dbReference type="ARBA" id="ARBA00022645"/>
    </source>
</evidence>
<evidence type="ECO:0000256" key="4">
    <source>
        <dbReference type="ARBA" id="ARBA00022801"/>
    </source>
</evidence>
<dbReference type="OMA" id="FDEWRPW"/>
<dbReference type="InterPro" id="IPR033124">
    <property type="entry name" value="Ser_caboxypep_his_AS"/>
</dbReference>
<dbReference type="PROSITE" id="PS00560">
    <property type="entry name" value="CARBOXYPEPT_SER_HIS"/>
    <property type="match status" value="1"/>
</dbReference>
<dbReference type="Proteomes" id="UP000594263">
    <property type="component" value="Unplaced"/>
</dbReference>
<keyword evidence="3" id="KW-0645">Protease</keyword>
<dbReference type="InterPro" id="IPR001563">
    <property type="entry name" value="Peptidase_S10"/>
</dbReference>
<sequence>MGLVLGVVVALVAVFGAGVVGGAVVETLPGFPGSLPFELETGYVSVGDLEEVQLFYYFVKSESDFVFHTVTDPLLVWLSGGPGCSGLSALLYDIGPLKFNVGAFNGSFASIVLELNPYSWTKVANILFIDQPVGAGISFSSTEAASYTSDTIASKQLYMFLRKWLNVHPGFVNNPLYIGGNSYAGISVPLLLEHILAGLEAYLSPQMQLMGYVLGNPKTDFYIDNNMQIPYVYRVDLISDEYYEDAKLYCYGDYVNPQENNTLCITALQSIQDCLLQINFHQVLEPLCDFTSQQVEELEWDILAREGRMMESLFTADSNSAIKCREYAYLLSYKWANSPSVRNALGVLPGTVETWNRCLKNFSTYTEDVTTTLSIHKNLSEHTSLRALVYSGDHDISVPHLATEAWIRLLGVPVSDEWRAWYVDGQVAGYQTKYKNDHYSLTYATVKGAGHNAPQYKPEAALALADRFFSFYPI</sequence>
<evidence type="ECO:0000256" key="1">
    <source>
        <dbReference type="ARBA" id="ARBA00009431"/>
    </source>
</evidence>
<dbReference type="GO" id="GO:0004185">
    <property type="term" value="F:serine-type carboxypeptidase activity"/>
    <property type="evidence" value="ECO:0007669"/>
    <property type="project" value="InterPro"/>
</dbReference>
<keyword evidence="7" id="KW-1185">Reference proteome</keyword>
<dbReference type="Pfam" id="PF00450">
    <property type="entry name" value="Peptidase_S10"/>
    <property type="match status" value="1"/>
</dbReference>
<proteinExistence type="inferred from homology"/>
<accession>A0A7N0UAM5</accession>
<dbReference type="Gene3D" id="3.40.50.12670">
    <property type="match status" value="1"/>
</dbReference>
<keyword evidence="4" id="KW-0378">Hydrolase</keyword>
<dbReference type="PANTHER" id="PTHR11802">
    <property type="entry name" value="SERINE PROTEASE FAMILY S10 SERINE CARBOXYPEPTIDASE"/>
    <property type="match status" value="1"/>
</dbReference>
<keyword evidence="2" id="KW-0121">Carboxypeptidase</keyword>
<keyword evidence="5" id="KW-0325">Glycoprotein</keyword>
<dbReference type="PRINTS" id="PR00724">
    <property type="entry name" value="CRBOXYPTASEC"/>
</dbReference>
<dbReference type="SUPFAM" id="SSF53474">
    <property type="entry name" value="alpha/beta-Hydrolases"/>
    <property type="match status" value="1"/>
</dbReference>
<dbReference type="FunFam" id="3.40.50.12670:FF:000002">
    <property type="entry name" value="Carboxypeptidase"/>
    <property type="match status" value="1"/>
</dbReference>
<evidence type="ECO:0000256" key="5">
    <source>
        <dbReference type="ARBA" id="ARBA00023180"/>
    </source>
</evidence>
<dbReference type="AlphaFoldDB" id="A0A7N0UAM5"/>
<organism evidence="6 7">
    <name type="scientific">Kalanchoe fedtschenkoi</name>
    <name type="common">Lavender scallops</name>
    <name type="synonym">South American air plant</name>
    <dbReference type="NCBI Taxonomy" id="63787"/>
    <lineage>
        <taxon>Eukaryota</taxon>
        <taxon>Viridiplantae</taxon>
        <taxon>Streptophyta</taxon>
        <taxon>Embryophyta</taxon>
        <taxon>Tracheophyta</taxon>
        <taxon>Spermatophyta</taxon>
        <taxon>Magnoliopsida</taxon>
        <taxon>eudicotyledons</taxon>
        <taxon>Gunneridae</taxon>
        <taxon>Pentapetalae</taxon>
        <taxon>Saxifragales</taxon>
        <taxon>Crassulaceae</taxon>
        <taxon>Kalanchoe</taxon>
    </lineage>
</organism>
<dbReference type="Gramene" id="Kaladp0058s0458.1.v1.1">
    <property type="protein sequence ID" value="Kaladp0058s0458.1.v1.1"/>
    <property type="gene ID" value="Kaladp0058s0458.v1.1"/>
</dbReference>
<dbReference type="GO" id="GO:0019748">
    <property type="term" value="P:secondary metabolic process"/>
    <property type="evidence" value="ECO:0007669"/>
    <property type="project" value="TreeGrafter"/>
</dbReference>
<name>A0A7N0UAM5_KALFE</name>
<dbReference type="GO" id="GO:0016747">
    <property type="term" value="F:acyltransferase activity, transferring groups other than amino-acyl groups"/>
    <property type="evidence" value="ECO:0007669"/>
    <property type="project" value="TreeGrafter"/>
</dbReference>
<protein>
    <submittedName>
        <fullName evidence="6">Uncharacterized protein</fullName>
    </submittedName>
</protein>
<dbReference type="Gene3D" id="3.40.50.1820">
    <property type="entry name" value="alpha/beta hydrolase"/>
    <property type="match status" value="1"/>
</dbReference>
<reference evidence="6" key="1">
    <citation type="submission" date="2021-01" db="UniProtKB">
        <authorList>
            <consortium name="EnsemblPlants"/>
        </authorList>
    </citation>
    <scope>IDENTIFICATION</scope>
</reference>
<comment type="similarity">
    <text evidence="1">Belongs to the peptidase S10 family.</text>
</comment>